<dbReference type="InterPro" id="IPR049176">
    <property type="entry name" value="COG5_N"/>
</dbReference>
<reference evidence="7 8" key="1">
    <citation type="submission" date="2015-05" db="EMBL/GenBank/DDBJ databases">
        <title>Distinctive expansion of gene families associated with plant cell wall degradation and secondary metabolism in the genomes of grapevine trunk pathogens.</title>
        <authorList>
            <person name="Lawrence D.P."/>
            <person name="Travadon R."/>
            <person name="Rolshausen P.E."/>
            <person name="Baumgartner K."/>
        </authorList>
    </citation>
    <scope>NUCLEOTIDE SEQUENCE [LARGE SCALE GENOMIC DNA]</scope>
    <source>
        <strain evidence="7">UCRPC4</strain>
    </source>
</reference>
<comment type="caution">
    <text evidence="7">The sequence shown here is derived from an EMBL/GenBank/DDBJ whole genome shotgun (WGS) entry which is preliminary data.</text>
</comment>
<keyword evidence="8" id="KW-1185">Reference proteome</keyword>
<dbReference type="InterPro" id="IPR019465">
    <property type="entry name" value="Cog5"/>
</dbReference>
<evidence type="ECO:0000256" key="2">
    <source>
        <dbReference type="ARBA" id="ARBA00020974"/>
    </source>
</evidence>
<dbReference type="GO" id="GO:0006891">
    <property type="term" value="P:intra-Golgi vesicle-mediated transport"/>
    <property type="evidence" value="ECO:0007669"/>
    <property type="project" value="InterPro"/>
</dbReference>
<reference evidence="7 8" key="2">
    <citation type="submission" date="2015-05" db="EMBL/GenBank/DDBJ databases">
        <authorList>
            <person name="Morales-Cruz A."/>
            <person name="Amrine K.C."/>
            <person name="Cantu D."/>
        </authorList>
    </citation>
    <scope>NUCLEOTIDE SEQUENCE [LARGE SCALE GENOMIC DNA]</scope>
    <source>
        <strain evidence="7">UCRPC4</strain>
    </source>
</reference>
<evidence type="ECO:0000256" key="3">
    <source>
        <dbReference type="ARBA" id="ARBA00023034"/>
    </source>
</evidence>
<comment type="subcellular location">
    <subcellularLocation>
        <location evidence="1">Golgi apparatus membrane</location>
        <topology evidence="1">Peripheral membrane protein</topology>
    </subcellularLocation>
</comment>
<dbReference type="EMBL" id="LCWF01000069">
    <property type="protein sequence ID" value="KKY23237.1"/>
    <property type="molecule type" value="Genomic_DNA"/>
</dbReference>
<dbReference type="Pfam" id="PF10392">
    <property type="entry name" value="COG5_N"/>
    <property type="match status" value="1"/>
</dbReference>
<evidence type="ECO:0000256" key="4">
    <source>
        <dbReference type="ARBA" id="ARBA00023136"/>
    </source>
</evidence>
<dbReference type="PANTHER" id="PTHR13228">
    <property type="entry name" value="CONSERVED OLIGOMERIC GOLGI COMPLEX COMPONENT 5"/>
    <property type="match status" value="1"/>
</dbReference>
<dbReference type="InterPro" id="IPR048485">
    <property type="entry name" value="COG5_helical"/>
</dbReference>
<evidence type="ECO:0000313" key="8">
    <source>
        <dbReference type="Proteomes" id="UP000053317"/>
    </source>
</evidence>
<dbReference type="PANTHER" id="PTHR13228:SF3">
    <property type="entry name" value="CONSERVED OLIGOMERIC GOLGI COMPLEX SUBUNIT 5"/>
    <property type="match status" value="1"/>
</dbReference>
<accession>A0A0G2EKA3</accession>
<dbReference type="GO" id="GO:0000139">
    <property type="term" value="C:Golgi membrane"/>
    <property type="evidence" value="ECO:0007669"/>
    <property type="project" value="UniProtKB-SubCell"/>
</dbReference>
<evidence type="ECO:0000259" key="5">
    <source>
        <dbReference type="Pfam" id="PF10392"/>
    </source>
</evidence>
<evidence type="ECO:0000259" key="6">
    <source>
        <dbReference type="Pfam" id="PF20649"/>
    </source>
</evidence>
<gene>
    <name evidence="7" type="ORF">UCRPC4_g02965</name>
</gene>
<dbReference type="OrthoDB" id="18786at2759"/>
<name>A0A0G2EKA3_PHACM</name>
<dbReference type="Proteomes" id="UP000053317">
    <property type="component" value="Unassembled WGS sequence"/>
</dbReference>
<dbReference type="Pfam" id="PF20649">
    <property type="entry name" value="COG5_C"/>
    <property type="match status" value="1"/>
</dbReference>
<sequence>MASAESPSYIDYSSILATDFSPYSFANGLVTATNNPTDTPLDLSTPLSRVLFDVQEIDTHIHNLTSSSAIPLLEHTQRQTKAAGTILKEVDTQLVALNRGYQRLEEEVLKRWQEAEKTRIAATKSWEVLRLTRAVSRCLALARQLQAQLEELGSRTPTLSRTDDHKALVRAAYTLLAFRELFDVSQSGPDGDIGLQKVNIVRTIRVDLITPAETALVGKSQQIIREFSMSSLTAPASQQGVTFSQTADAKSRITSAIYSLYLLSPNSPTTSGDANLSLLLFALQTYLQTALTSSTASIARALATLPSLDRTLLEVSARCQNILVLETLLKSIPVPSNPSLTSSSSSGRPPKDFLAPLLSALDSPPSLPSYFWRSLASSLPSRVQDILRKGGVSARTLRSNKEKIREDLRECVLRGSRLPSNVQPSEILEKQATPARGQQHQGPGQVVLGSWEREAAVMVGSVVGSLGR</sequence>
<keyword evidence="4" id="KW-0472">Membrane</keyword>
<evidence type="ECO:0000313" key="7">
    <source>
        <dbReference type="EMBL" id="KKY23237.1"/>
    </source>
</evidence>
<keyword evidence="3" id="KW-0333">Golgi apparatus</keyword>
<dbReference type="AlphaFoldDB" id="A0A0G2EKA3"/>
<organism evidence="7 8">
    <name type="scientific">Phaeomoniella chlamydospora</name>
    <name type="common">Phaeoacremonium chlamydosporum</name>
    <dbReference type="NCBI Taxonomy" id="158046"/>
    <lineage>
        <taxon>Eukaryota</taxon>
        <taxon>Fungi</taxon>
        <taxon>Dikarya</taxon>
        <taxon>Ascomycota</taxon>
        <taxon>Pezizomycotina</taxon>
        <taxon>Eurotiomycetes</taxon>
        <taxon>Chaetothyriomycetidae</taxon>
        <taxon>Phaeomoniellales</taxon>
        <taxon>Phaeomoniellaceae</taxon>
        <taxon>Phaeomoniella</taxon>
    </lineage>
</organism>
<dbReference type="GO" id="GO:0017119">
    <property type="term" value="C:Golgi transport complex"/>
    <property type="evidence" value="ECO:0007669"/>
    <property type="project" value="InterPro"/>
</dbReference>
<protein>
    <recommendedName>
        <fullName evidence="2">Conserved oligomeric Golgi complex subunit 5</fullName>
    </recommendedName>
</protein>
<evidence type="ECO:0000256" key="1">
    <source>
        <dbReference type="ARBA" id="ARBA00004395"/>
    </source>
</evidence>
<feature type="domain" description="Conserved oligomeric Golgi complex subunit 5 helical" evidence="6">
    <location>
        <begin position="209"/>
        <end position="408"/>
    </location>
</feature>
<proteinExistence type="predicted"/>
<feature type="domain" description="Conserved oligomeric Golgi complex subunit 5 N-terminal" evidence="5">
    <location>
        <begin position="15"/>
        <end position="145"/>
    </location>
</feature>